<keyword evidence="1" id="KW-0812">Transmembrane</keyword>
<keyword evidence="1" id="KW-1133">Transmembrane helix</keyword>
<evidence type="ECO:0000313" key="3">
    <source>
        <dbReference type="Proteomes" id="UP000007104"/>
    </source>
</evidence>
<reference evidence="2 3" key="1">
    <citation type="journal article" date="2011" name="J. Bacteriol.">
        <title>Revised genome sequence of Brucella suis 1330.</title>
        <authorList>
            <person name="Tae H."/>
            <person name="Shallom S."/>
            <person name="Settlage R."/>
            <person name="Preston D."/>
            <person name="Adams L.G."/>
            <person name="Garner H.R."/>
        </authorList>
    </citation>
    <scope>NUCLEOTIDE SEQUENCE [LARGE SCALE GENOMIC DNA]</scope>
    <source>
        <strain evidence="2 3">1330</strain>
    </source>
</reference>
<evidence type="ECO:0000256" key="1">
    <source>
        <dbReference type="SAM" id="Phobius"/>
    </source>
</evidence>
<accession>A0A0H3GEG0</accession>
<dbReference type="KEGG" id="bms:BRA0237"/>
<name>A0A0H3GEG0_BRUSU</name>
<dbReference type="HOGENOM" id="CLU_3181021_0_0_5"/>
<dbReference type="KEGG" id="bsi:BS1330_II0234"/>
<feature type="transmembrane region" description="Helical" evidence="1">
    <location>
        <begin position="25"/>
        <end position="44"/>
    </location>
</feature>
<sequence length="46" mass="5258">MLPAHKSAWCPYNILSARQRCRLRILPAGLPLLSVCKIAVYFFLVK</sequence>
<dbReference type="EMBL" id="CP002998">
    <property type="protein sequence ID" value="AEM19717.1"/>
    <property type="molecule type" value="Genomic_DNA"/>
</dbReference>
<proteinExistence type="predicted"/>
<dbReference type="Proteomes" id="UP000007104">
    <property type="component" value="Chromosome II"/>
</dbReference>
<evidence type="ECO:0000313" key="2">
    <source>
        <dbReference type="EMBL" id="AEM19717.1"/>
    </source>
</evidence>
<organism evidence="2 3">
    <name type="scientific">Brucella suis biovar 1 (strain 1330)</name>
    <dbReference type="NCBI Taxonomy" id="204722"/>
    <lineage>
        <taxon>Bacteria</taxon>
        <taxon>Pseudomonadati</taxon>
        <taxon>Pseudomonadota</taxon>
        <taxon>Alphaproteobacteria</taxon>
        <taxon>Hyphomicrobiales</taxon>
        <taxon>Brucellaceae</taxon>
        <taxon>Brucella/Ochrobactrum group</taxon>
        <taxon>Brucella</taxon>
    </lineage>
</organism>
<dbReference type="AlphaFoldDB" id="A0A0H3GEG0"/>
<keyword evidence="1" id="KW-0472">Membrane</keyword>
<keyword evidence="3" id="KW-1185">Reference proteome</keyword>
<gene>
    <name evidence="2" type="ordered locus">BS1330_II0234</name>
</gene>
<protein>
    <submittedName>
        <fullName evidence="2">Uncharacterized protein</fullName>
    </submittedName>
</protein>